<gene>
    <name evidence="2" type="ORF">LAFE_0C01904G</name>
</gene>
<keyword evidence="3" id="KW-1185">Reference proteome</keyword>
<reference evidence="2 3" key="1">
    <citation type="submission" date="2016-03" db="EMBL/GenBank/DDBJ databases">
        <authorList>
            <person name="Devillers H."/>
        </authorList>
    </citation>
    <scope>NUCLEOTIDE SEQUENCE [LARGE SCALE GENOMIC DNA]</scope>
    <source>
        <strain evidence="2">CBS 6772</strain>
    </source>
</reference>
<protein>
    <submittedName>
        <fullName evidence="2">LAFE_0C01904g1_1</fullName>
    </submittedName>
</protein>
<name>A0A1G4M9B0_LACFM</name>
<organism evidence="2 3">
    <name type="scientific">Lachancea fermentati</name>
    <name type="common">Zygosaccharomyces fermentati</name>
    <dbReference type="NCBI Taxonomy" id="4955"/>
    <lineage>
        <taxon>Eukaryota</taxon>
        <taxon>Fungi</taxon>
        <taxon>Dikarya</taxon>
        <taxon>Ascomycota</taxon>
        <taxon>Saccharomycotina</taxon>
        <taxon>Saccharomycetes</taxon>
        <taxon>Saccharomycetales</taxon>
        <taxon>Saccharomycetaceae</taxon>
        <taxon>Lachancea</taxon>
    </lineage>
</organism>
<feature type="region of interest" description="Disordered" evidence="1">
    <location>
        <begin position="19"/>
        <end position="171"/>
    </location>
</feature>
<feature type="compositionally biased region" description="Polar residues" evidence="1">
    <location>
        <begin position="156"/>
        <end position="171"/>
    </location>
</feature>
<evidence type="ECO:0000256" key="1">
    <source>
        <dbReference type="SAM" id="MobiDB-lite"/>
    </source>
</evidence>
<evidence type="ECO:0000313" key="3">
    <source>
        <dbReference type="Proteomes" id="UP000190831"/>
    </source>
</evidence>
<dbReference type="EMBL" id="LT598485">
    <property type="protein sequence ID" value="SCW00334.1"/>
    <property type="molecule type" value="Genomic_DNA"/>
</dbReference>
<dbReference type="OrthoDB" id="4084022at2759"/>
<dbReference type="AlphaFoldDB" id="A0A1G4M9B0"/>
<proteinExistence type="predicted"/>
<accession>A0A1G4M9B0</accession>
<evidence type="ECO:0000313" key="2">
    <source>
        <dbReference type="EMBL" id="SCW00334.1"/>
    </source>
</evidence>
<dbReference type="Proteomes" id="UP000190831">
    <property type="component" value="Chromosome C"/>
</dbReference>
<dbReference type="Pfam" id="PF10175">
    <property type="entry name" value="MPP6"/>
    <property type="match status" value="1"/>
</dbReference>
<feature type="compositionally biased region" description="Basic and acidic residues" evidence="1">
    <location>
        <begin position="120"/>
        <end position="152"/>
    </location>
</feature>
<dbReference type="OMA" id="MKFMKQA"/>
<sequence length="171" mass="19559">MSKEVSGKLSNRVMNMKFMRQAEHAEEEAKEEQKVRQLVDSSEWTLAGRDKIATKLRSQPSTISHTGLRGEGQHEASVGRRKFGQKPVPQSEKPSQETLDDLWEAQKQQQSDKSSKRKRGSEELEPEKRQKGTKNARNEQEHKPELKGEREPAVGSKNTNQNTRTYDITEC</sequence>
<feature type="compositionally biased region" description="Polar residues" evidence="1">
    <location>
        <begin position="56"/>
        <end position="65"/>
    </location>
</feature>